<dbReference type="AlphaFoldDB" id="R0GE33"/>
<dbReference type="PANTHER" id="PTHR22765">
    <property type="entry name" value="RING FINGER AND PROTEASE ASSOCIATED DOMAIN-CONTAINING"/>
    <property type="match status" value="1"/>
</dbReference>
<keyword evidence="1" id="KW-0479">Metal-binding</keyword>
<dbReference type="eggNOG" id="KOG0800">
    <property type="taxonomic scope" value="Eukaryota"/>
</dbReference>
<evidence type="ECO:0000256" key="2">
    <source>
        <dbReference type="ARBA" id="ARBA00022771"/>
    </source>
</evidence>
<dbReference type="GO" id="GO:0008270">
    <property type="term" value="F:zinc ion binding"/>
    <property type="evidence" value="ECO:0007669"/>
    <property type="project" value="UniProtKB-KW"/>
</dbReference>
<organism evidence="6 7">
    <name type="scientific">Capsella rubella</name>
    <dbReference type="NCBI Taxonomy" id="81985"/>
    <lineage>
        <taxon>Eukaryota</taxon>
        <taxon>Viridiplantae</taxon>
        <taxon>Streptophyta</taxon>
        <taxon>Embryophyta</taxon>
        <taxon>Tracheophyta</taxon>
        <taxon>Spermatophyta</taxon>
        <taxon>Magnoliopsida</taxon>
        <taxon>eudicotyledons</taxon>
        <taxon>Gunneridae</taxon>
        <taxon>Pentapetalae</taxon>
        <taxon>rosids</taxon>
        <taxon>malvids</taxon>
        <taxon>Brassicales</taxon>
        <taxon>Brassicaceae</taxon>
        <taxon>Camelineae</taxon>
        <taxon>Capsella</taxon>
    </lineage>
</organism>
<dbReference type="PROSITE" id="PS50089">
    <property type="entry name" value="ZF_RING_2"/>
    <property type="match status" value="1"/>
</dbReference>
<dbReference type="KEGG" id="crb:17876522"/>
<reference evidence="7" key="1">
    <citation type="journal article" date="2013" name="Nat. Genet.">
        <title>The Capsella rubella genome and the genomic consequences of rapid mating system evolution.</title>
        <authorList>
            <person name="Slotte T."/>
            <person name="Hazzouri K.M."/>
            <person name="Agren J.A."/>
            <person name="Koenig D."/>
            <person name="Maumus F."/>
            <person name="Guo Y.L."/>
            <person name="Steige K."/>
            <person name="Platts A.E."/>
            <person name="Escobar J.S."/>
            <person name="Newman L.K."/>
            <person name="Wang W."/>
            <person name="Mandakova T."/>
            <person name="Vello E."/>
            <person name="Smith L.M."/>
            <person name="Henz S.R."/>
            <person name="Steffen J."/>
            <person name="Takuno S."/>
            <person name="Brandvain Y."/>
            <person name="Coop G."/>
            <person name="Andolfatto P."/>
            <person name="Hu T.T."/>
            <person name="Blanchette M."/>
            <person name="Clark R.M."/>
            <person name="Quesneville H."/>
            <person name="Nordborg M."/>
            <person name="Gaut B.S."/>
            <person name="Lysak M.A."/>
            <person name="Jenkins J."/>
            <person name="Grimwood J."/>
            <person name="Chapman J."/>
            <person name="Prochnik S."/>
            <person name="Shu S."/>
            <person name="Rokhsar D."/>
            <person name="Schmutz J."/>
            <person name="Weigel D."/>
            <person name="Wright S.I."/>
        </authorList>
    </citation>
    <scope>NUCLEOTIDE SEQUENCE [LARGE SCALE GENOMIC DNA]</scope>
    <source>
        <strain evidence="7">cv. Monte Gargano</strain>
    </source>
</reference>
<evidence type="ECO:0000313" key="6">
    <source>
        <dbReference type="EMBL" id="EOA14964.1"/>
    </source>
</evidence>
<dbReference type="Pfam" id="PF13639">
    <property type="entry name" value="zf-RING_2"/>
    <property type="match status" value="1"/>
</dbReference>
<dbReference type="InterPro" id="IPR011016">
    <property type="entry name" value="Znf_RING-CH"/>
</dbReference>
<dbReference type="EMBL" id="KB870812">
    <property type="protein sequence ID" value="EOA14964.1"/>
    <property type="molecule type" value="Genomic_DNA"/>
</dbReference>
<proteinExistence type="predicted"/>
<dbReference type="Proteomes" id="UP000029121">
    <property type="component" value="Unassembled WGS sequence"/>
</dbReference>
<dbReference type="InterPro" id="IPR051826">
    <property type="entry name" value="E3_ubiquitin-ligase_domain"/>
</dbReference>
<keyword evidence="3" id="KW-0862">Zinc</keyword>
<dbReference type="GO" id="GO:0061630">
    <property type="term" value="F:ubiquitin protein ligase activity"/>
    <property type="evidence" value="ECO:0007669"/>
    <property type="project" value="TreeGrafter"/>
</dbReference>
<dbReference type="OrthoDB" id="1041904at2759"/>
<evidence type="ECO:0000259" key="5">
    <source>
        <dbReference type="PROSITE" id="PS50089"/>
    </source>
</evidence>
<dbReference type="InterPro" id="IPR013083">
    <property type="entry name" value="Znf_RING/FYVE/PHD"/>
</dbReference>
<dbReference type="SUPFAM" id="SSF57850">
    <property type="entry name" value="RING/U-box"/>
    <property type="match status" value="1"/>
</dbReference>
<evidence type="ECO:0000256" key="3">
    <source>
        <dbReference type="ARBA" id="ARBA00022833"/>
    </source>
</evidence>
<evidence type="ECO:0000256" key="4">
    <source>
        <dbReference type="PROSITE-ProRule" id="PRU00175"/>
    </source>
</evidence>
<accession>R0GE33</accession>
<gene>
    <name evidence="6" type="ORF">CARUB_v10028311mg</name>
</gene>
<dbReference type="SMART" id="SM00744">
    <property type="entry name" value="RINGv"/>
    <property type="match status" value="1"/>
</dbReference>
<protein>
    <recommendedName>
        <fullName evidence="5">RING-type domain-containing protein</fullName>
    </recommendedName>
</protein>
<dbReference type="InterPro" id="IPR001841">
    <property type="entry name" value="Znf_RING"/>
</dbReference>
<dbReference type="PANTHER" id="PTHR22765:SF450">
    <property type="entry name" value="ERAD-ASSOCIATED E3 UBIQUITIN-PROTEIN LIGASE HRD1"/>
    <property type="match status" value="1"/>
</dbReference>
<sequence>MMASYSNELLSTATTVSDRIINRCFIRKKTTKERIYLKATQVVESDSCSMVVTYEPRLHIRHGNLDGHEIKTTFERHTDRILEIEDSIPKRYLVSQDTCVEHVMIILSRLNLSPLLQERVVRYIAVESVNFNNRRGGRRGGLLLEVLVTVEEEQWVRIDCSCDMKGTCLVPPLDCSICLTKLSSVPSRMQLPCSHLFHRECVMTWLEKNPSCPICRTNALGETVSIF</sequence>
<dbReference type="GO" id="GO:0006511">
    <property type="term" value="P:ubiquitin-dependent protein catabolic process"/>
    <property type="evidence" value="ECO:0007669"/>
    <property type="project" value="TreeGrafter"/>
</dbReference>
<dbReference type="Gene3D" id="3.30.40.10">
    <property type="entry name" value="Zinc/RING finger domain, C3HC4 (zinc finger)"/>
    <property type="match status" value="1"/>
</dbReference>
<name>R0GE33_9BRAS</name>
<keyword evidence="7" id="KW-1185">Reference proteome</keyword>
<dbReference type="SMART" id="SM00184">
    <property type="entry name" value="RING"/>
    <property type="match status" value="1"/>
</dbReference>
<evidence type="ECO:0000256" key="1">
    <source>
        <dbReference type="ARBA" id="ARBA00022723"/>
    </source>
</evidence>
<feature type="domain" description="RING-type" evidence="5">
    <location>
        <begin position="175"/>
        <end position="216"/>
    </location>
</feature>
<evidence type="ECO:0000313" key="7">
    <source>
        <dbReference type="Proteomes" id="UP000029121"/>
    </source>
</evidence>
<keyword evidence="2 4" id="KW-0863">Zinc-finger</keyword>